<dbReference type="InterPro" id="IPR002545">
    <property type="entry name" value="CheW-lke_dom"/>
</dbReference>
<reference evidence="16 17" key="1">
    <citation type="journal article" date="2019" name="Int. J. Syst. Evol. Microbiol.">
        <title>The Global Catalogue of Microorganisms (GCM) 10K type strain sequencing project: providing services to taxonomists for standard genome sequencing and annotation.</title>
        <authorList>
            <consortium name="The Broad Institute Genomics Platform"/>
            <consortium name="The Broad Institute Genome Sequencing Center for Infectious Disease"/>
            <person name="Wu L."/>
            <person name="Ma J."/>
        </authorList>
    </citation>
    <scope>NUCLEOTIDE SEQUENCE [LARGE SCALE GENOMIC DNA]</scope>
    <source>
        <strain evidence="16 17">JCM 1417</strain>
    </source>
</reference>
<dbReference type="InterPro" id="IPR036890">
    <property type="entry name" value="HATPase_C_sf"/>
</dbReference>
<dbReference type="RefSeq" id="WP_343823736.1">
    <property type="nucleotide sequence ID" value="NZ_BAAACI010000001.1"/>
</dbReference>
<dbReference type="PROSITE" id="PS50894">
    <property type="entry name" value="HPT"/>
    <property type="match status" value="1"/>
</dbReference>
<protein>
    <recommendedName>
        <fullName evidence="3">Chemotaxis protein CheA</fullName>
        <ecNumber evidence="2">2.7.13.3</ecNumber>
    </recommendedName>
</protein>
<dbReference type="Pfam" id="PF01627">
    <property type="entry name" value="Hpt"/>
    <property type="match status" value="1"/>
</dbReference>
<dbReference type="InterPro" id="IPR036097">
    <property type="entry name" value="HisK_dim/P_sf"/>
</dbReference>
<dbReference type="SMART" id="SM00073">
    <property type="entry name" value="HPT"/>
    <property type="match status" value="1"/>
</dbReference>
<dbReference type="InterPro" id="IPR008207">
    <property type="entry name" value="Sig_transdc_His_kin_Hpt_dom"/>
</dbReference>
<dbReference type="SUPFAM" id="SSF55874">
    <property type="entry name" value="ATPase domain of HSP90 chaperone/DNA topoisomerase II/histidine kinase"/>
    <property type="match status" value="1"/>
</dbReference>
<evidence type="ECO:0000256" key="3">
    <source>
        <dbReference type="ARBA" id="ARBA00021495"/>
    </source>
</evidence>
<dbReference type="InterPro" id="IPR035891">
    <property type="entry name" value="CheY-binding_CheA"/>
</dbReference>
<dbReference type="PRINTS" id="PR00344">
    <property type="entry name" value="BCTRLSENSOR"/>
</dbReference>
<evidence type="ECO:0000256" key="5">
    <source>
        <dbReference type="ARBA" id="ARBA00022553"/>
    </source>
</evidence>
<keyword evidence="17" id="KW-1185">Reference proteome</keyword>
<evidence type="ECO:0000256" key="2">
    <source>
        <dbReference type="ARBA" id="ARBA00012438"/>
    </source>
</evidence>
<dbReference type="SUPFAM" id="SSF50341">
    <property type="entry name" value="CheW-like"/>
    <property type="match status" value="1"/>
</dbReference>
<keyword evidence="7" id="KW-0547">Nucleotide-binding</keyword>
<evidence type="ECO:0000259" key="14">
    <source>
        <dbReference type="PROSITE" id="PS50851"/>
    </source>
</evidence>
<dbReference type="Pfam" id="PF01584">
    <property type="entry name" value="CheW"/>
    <property type="match status" value="1"/>
</dbReference>
<dbReference type="InterPro" id="IPR037006">
    <property type="entry name" value="CheA-like_homodim_sf"/>
</dbReference>
<dbReference type="Gene3D" id="1.20.120.160">
    <property type="entry name" value="HPT domain"/>
    <property type="match status" value="1"/>
</dbReference>
<dbReference type="Gene3D" id="3.30.565.10">
    <property type="entry name" value="Histidine kinase-like ATPase, C-terminal domain"/>
    <property type="match status" value="1"/>
</dbReference>
<evidence type="ECO:0000256" key="7">
    <source>
        <dbReference type="ARBA" id="ARBA00022741"/>
    </source>
</evidence>
<evidence type="ECO:0000256" key="6">
    <source>
        <dbReference type="ARBA" id="ARBA00022679"/>
    </source>
</evidence>
<feature type="domain" description="HPt" evidence="15">
    <location>
        <begin position="1"/>
        <end position="103"/>
    </location>
</feature>
<keyword evidence="9" id="KW-0067">ATP-binding</keyword>
<dbReference type="InterPro" id="IPR005467">
    <property type="entry name" value="His_kinase_dom"/>
</dbReference>
<dbReference type="Pfam" id="PF02518">
    <property type="entry name" value="HATPase_c"/>
    <property type="match status" value="1"/>
</dbReference>
<feature type="modified residue" description="Phosphohistidine" evidence="11">
    <location>
        <position position="46"/>
    </location>
</feature>
<evidence type="ECO:0000313" key="17">
    <source>
        <dbReference type="Proteomes" id="UP001501047"/>
    </source>
</evidence>
<feature type="domain" description="CheW-like" evidence="14">
    <location>
        <begin position="706"/>
        <end position="833"/>
    </location>
</feature>
<evidence type="ECO:0000256" key="9">
    <source>
        <dbReference type="ARBA" id="ARBA00022840"/>
    </source>
</evidence>
<dbReference type="SUPFAM" id="SSF47384">
    <property type="entry name" value="Homodimeric domain of signal transducing histidine kinase"/>
    <property type="match status" value="1"/>
</dbReference>
<dbReference type="SMART" id="SM01231">
    <property type="entry name" value="H-kinase_dim"/>
    <property type="match status" value="1"/>
</dbReference>
<dbReference type="InterPro" id="IPR037052">
    <property type="entry name" value="CheA-like_P2_sf"/>
</dbReference>
<feature type="region of interest" description="Disordered" evidence="12">
    <location>
        <begin position="432"/>
        <end position="460"/>
    </location>
</feature>
<dbReference type="InterPro" id="IPR036641">
    <property type="entry name" value="HPT_dom_sf"/>
</dbReference>
<sequence length="833" mass="92922">MDTSQYLSMFLEESSDNLQLLNESLLILENNSEDMEILNQIFRVAHTIKGMAATMGYTKMAELTHKMEDVLSKFREGQLKVTHEVVTVLFNCLDILESMVGDITDGGDGDLEVNNIVTQLVSIAEGNNDIPDKESSSEVEVKKDIMDNQGGIGIDFNEYDIDTLKEALKNDFNTFNINIGLDKNTVLKSARVFTLFQKLEEYGEIIKSNPNLEDLENENFDFDIKLTFVTKASLETIKNSIEKISEIREVGVIDIGDLVRQSNTSSKEKENKTTIDLNLDEYDIDTLKEAIKNNFNAFHIHVGLDEKTILKSARAFILFQTLEEHGEILKSNPKLEDLESENFDFDIDLVFVTEASQEIISKSVNGISEIRQVEVTDIIGIIKNSNDVKGNSNSDVKEVAATSVVTNTQVEESKIKENSSKVVELKESKNNLKAKTVETAPKTTEQNKKQSARPKNKGVGQSVRVDLERLDNFMNMVSELVIHRTRLEQISANHKIVELNETLEEVARTTTDLQDLVMKIRMLPLDVVFNRFPRMIRDLSMELNKEIDFEIQGQDTELDRTVIEEIGEPLIHLLRNAADHGVESAEKRISQGKPAAGKIKLIAYSEGTKAVIKVEDDGSGINVEKVKAKAEKSGINTEGMSDNDIKNLIFAQGFSTNEVVTDISGRGVGMDVVKTKISSLGGTVDVFSEEGKGTSFIIKLPLTLQIIQSLLVKIGTETMAISLGFIDRVMEYNPDEIKRTNNKEIVVYNDKVFKLVRINDKLDIESKDYGKKYVILAKVGENEVALVVDSLLGQKEIVIKTFGKILKSTKEYIGATILGDGLVTLILDVAALI</sequence>
<dbReference type="Gene3D" id="3.30.70.1110">
    <property type="entry name" value="Histidine kinase CheA-like, P2 response regulator-binding domain"/>
    <property type="match status" value="2"/>
</dbReference>
<dbReference type="EC" id="2.7.13.3" evidence="2"/>
<dbReference type="InterPro" id="IPR004358">
    <property type="entry name" value="Sig_transdc_His_kin-like_C"/>
</dbReference>
<dbReference type="Gene3D" id="2.30.30.40">
    <property type="entry name" value="SH3 Domains"/>
    <property type="match status" value="1"/>
</dbReference>
<dbReference type="Proteomes" id="UP001501047">
    <property type="component" value="Unassembled WGS sequence"/>
</dbReference>
<dbReference type="InterPro" id="IPR003594">
    <property type="entry name" value="HATPase_dom"/>
</dbReference>
<evidence type="ECO:0000259" key="13">
    <source>
        <dbReference type="PROSITE" id="PS50109"/>
    </source>
</evidence>
<name>A0ABN1KJ42_CLOSU</name>
<dbReference type="Pfam" id="PF07194">
    <property type="entry name" value="P2"/>
    <property type="match status" value="2"/>
</dbReference>
<keyword evidence="4" id="KW-0145">Chemotaxis</keyword>
<comment type="catalytic activity">
    <reaction evidence="1">
        <text>ATP + protein L-histidine = ADP + protein N-phospho-L-histidine.</text>
        <dbReference type="EC" id="2.7.13.3"/>
    </reaction>
</comment>
<dbReference type="PROSITE" id="PS50851">
    <property type="entry name" value="CHEW"/>
    <property type="match status" value="1"/>
</dbReference>
<dbReference type="PANTHER" id="PTHR43395">
    <property type="entry name" value="SENSOR HISTIDINE KINASE CHEA"/>
    <property type="match status" value="1"/>
</dbReference>
<dbReference type="InterPro" id="IPR051315">
    <property type="entry name" value="Bact_Chemotaxis_CheA"/>
</dbReference>
<keyword evidence="5 11" id="KW-0597">Phosphoprotein</keyword>
<evidence type="ECO:0000259" key="15">
    <source>
        <dbReference type="PROSITE" id="PS50894"/>
    </source>
</evidence>
<keyword evidence="8" id="KW-0418">Kinase</keyword>
<dbReference type="CDD" id="cd16916">
    <property type="entry name" value="HATPase_CheA-like"/>
    <property type="match status" value="1"/>
</dbReference>
<evidence type="ECO:0000256" key="10">
    <source>
        <dbReference type="ARBA" id="ARBA00023012"/>
    </source>
</evidence>
<evidence type="ECO:0000313" key="16">
    <source>
        <dbReference type="EMBL" id="GAA0767838.1"/>
    </source>
</evidence>
<evidence type="ECO:0000256" key="4">
    <source>
        <dbReference type="ARBA" id="ARBA00022500"/>
    </source>
</evidence>
<dbReference type="SMART" id="SM00387">
    <property type="entry name" value="HATPase_c"/>
    <property type="match status" value="1"/>
</dbReference>
<dbReference type="PANTHER" id="PTHR43395:SF1">
    <property type="entry name" value="CHEMOTAXIS PROTEIN CHEA"/>
    <property type="match status" value="1"/>
</dbReference>
<feature type="domain" description="Histidine kinase" evidence="13">
    <location>
        <begin position="458"/>
        <end position="704"/>
    </location>
</feature>
<evidence type="ECO:0000256" key="1">
    <source>
        <dbReference type="ARBA" id="ARBA00000085"/>
    </source>
</evidence>
<dbReference type="SUPFAM" id="SSF55052">
    <property type="entry name" value="CheY-binding domain of CheA"/>
    <property type="match status" value="2"/>
</dbReference>
<dbReference type="SUPFAM" id="SSF47226">
    <property type="entry name" value="Histidine-containing phosphotransfer domain, HPT domain"/>
    <property type="match status" value="1"/>
</dbReference>
<keyword evidence="10" id="KW-0902">Two-component regulatory system</keyword>
<dbReference type="InterPro" id="IPR004105">
    <property type="entry name" value="CheA-like_dim"/>
</dbReference>
<dbReference type="Gene3D" id="1.10.287.560">
    <property type="entry name" value="Histidine kinase CheA-like, homodimeric domain"/>
    <property type="match status" value="1"/>
</dbReference>
<organism evidence="16 17">
    <name type="scientific">Clostridium subterminale</name>
    <dbReference type="NCBI Taxonomy" id="1550"/>
    <lineage>
        <taxon>Bacteria</taxon>
        <taxon>Bacillati</taxon>
        <taxon>Bacillota</taxon>
        <taxon>Clostridia</taxon>
        <taxon>Eubacteriales</taxon>
        <taxon>Clostridiaceae</taxon>
        <taxon>Clostridium</taxon>
    </lineage>
</organism>
<dbReference type="Pfam" id="PF02895">
    <property type="entry name" value="H-kinase_dim"/>
    <property type="match status" value="1"/>
</dbReference>
<keyword evidence="6" id="KW-0808">Transferase</keyword>
<dbReference type="InterPro" id="IPR036061">
    <property type="entry name" value="CheW-like_dom_sf"/>
</dbReference>
<dbReference type="EMBL" id="BAAACI010000001">
    <property type="protein sequence ID" value="GAA0767838.1"/>
    <property type="molecule type" value="Genomic_DNA"/>
</dbReference>
<dbReference type="CDD" id="cd00088">
    <property type="entry name" value="HPT"/>
    <property type="match status" value="1"/>
</dbReference>
<proteinExistence type="predicted"/>
<evidence type="ECO:0000256" key="8">
    <source>
        <dbReference type="ARBA" id="ARBA00022777"/>
    </source>
</evidence>
<comment type="caution">
    <text evidence="16">The sequence shown here is derived from an EMBL/GenBank/DDBJ whole genome shotgun (WGS) entry which is preliminary data.</text>
</comment>
<evidence type="ECO:0000256" key="12">
    <source>
        <dbReference type="SAM" id="MobiDB-lite"/>
    </source>
</evidence>
<accession>A0ABN1KJ42</accession>
<evidence type="ECO:0000256" key="11">
    <source>
        <dbReference type="PROSITE-ProRule" id="PRU00110"/>
    </source>
</evidence>
<gene>
    <name evidence="16" type="ORF">GCM10008908_07370</name>
</gene>
<dbReference type="InterPro" id="IPR010808">
    <property type="entry name" value="CheA_P2-bd"/>
</dbReference>
<dbReference type="PROSITE" id="PS50109">
    <property type="entry name" value="HIS_KIN"/>
    <property type="match status" value="1"/>
</dbReference>
<dbReference type="SMART" id="SM00260">
    <property type="entry name" value="CheW"/>
    <property type="match status" value="1"/>
</dbReference>